<keyword evidence="5" id="KW-1185">Reference proteome</keyword>
<keyword evidence="1" id="KW-0560">Oxidoreductase</keyword>
<reference evidence="4 5" key="1">
    <citation type="submission" date="2019-12" db="EMBL/GenBank/DDBJ databases">
        <title>Complete Genome Sequence of a Quorum-Sensing Bacterium,Rhodobacteraceae bacterium C31, Isolated from a marine microalgae symbiotic bacteria.</title>
        <authorList>
            <person name="Zhang Y."/>
        </authorList>
    </citation>
    <scope>NUCLEOTIDE SEQUENCE [LARGE SCALE GENOMIC DNA]</scope>
    <source>
        <strain evidence="4 5">C31</strain>
        <plasmid evidence="4 5">p-SCP4</plasmid>
    </source>
</reference>
<evidence type="ECO:0000259" key="3">
    <source>
        <dbReference type="Pfam" id="PF02826"/>
    </source>
</evidence>
<feature type="domain" description="D-isomer specific 2-hydroxyacid dehydrogenase NAD-binding" evidence="3">
    <location>
        <begin position="105"/>
        <end position="286"/>
    </location>
</feature>
<dbReference type="PANTHER" id="PTHR10996:SF178">
    <property type="entry name" value="2-HYDROXYACID DEHYDROGENASE YGL185C-RELATED"/>
    <property type="match status" value="1"/>
</dbReference>
<keyword evidence="2" id="KW-0520">NAD</keyword>
<dbReference type="InterPro" id="IPR006140">
    <property type="entry name" value="D-isomer_DH_NAD-bd"/>
</dbReference>
<dbReference type="RefSeq" id="WP_023851068.1">
    <property type="nucleotide sequence ID" value="NZ_CP047170.1"/>
</dbReference>
<dbReference type="CDD" id="cd12165">
    <property type="entry name" value="2-Hacid_dh_6"/>
    <property type="match status" value="1"/>
</dbReference>
<dbReference type="InterPro" id="IPR036291">
    <property type="entry name" value="NAD(P)-bd_dom_sf"/>
</dbReference>
<evidence type="ECO:0000313" key="5">
    <source>
        <dbReference type="Proteomes" id="UP000596387"/>
    </source>
</evidence>
<name>A0ABX7FFG3_9RHOB</name>
<accession>A0ABX7FFG3</accession>
<sequence length="322" mass="33858">MMNIVFYGANAATFEPGLSEQLDMPHKITVISDAADGPGEADALAGADVVVGVHFAGTGVQNARLFQLPAAGYDKVDMNALPAGCALCNAFGHENAIAEYVMTALLSRHVPLADADARLRQGDWHYWAGGPDGLRTEMGQQSIGILGHGHIGKAVKERALAFGMTVHVANRSPVEDARVTAHGLEALTAMAGQVDVLLNTLPLTGSTEGLIGADVLGALRDGAVVMNVGRGPVIDEDALFGALKGGRLNAVLDTWYVYPSAEDTSPQPSKHPFRDLPNVTLTPHMSGWTTGTIARRTATVAENVNRLARGETLINIVKAARD</sequence>
<dbReference type="Proteomes" id="UP000596387">
    <property type="component" value="Plasmid p-SCP4"/>
</dbReference>
<dbReference type="EMBL" id="CP047170">
    <property type="protein sequence ID" value="QRF69103.1"/>
    <property type="molecule type" value="Genomic_DNA"/>
</dbReference>
<evidence type="ECO:0000256" key="1">
    <source>
        <dbReference type="ARBA" id="ARBA00023002"/>
    </source>
</evidence>
<dbReference type="PROSITE" id="PS00671">
    <property type="entry name" value="D_2_HYDROXYACID_DH_3"/>
    <property type="match status" value="1"/>
</dbReference>
<evidence type="ECO:0000313" key="4">
    <source>
        <dbReference type="EMBL" id="QRF69103.1"/>
    </source>
</evidence>
<geneLocation type="plasmid" evidence="4 5">
    <name>p-SCP4</name>
</geneLocation>
<gene>
    <name evidence="4" type="ORF">GQA70_22355</name>
</gene>
<dbReference type="SUPFAM" id="SSF51735">
    <property type="entry name" value="NAD(P)-binding Rossmann-fold domains"/>
    <property type="match status" value="1"/>
</dbReference>
<dbReference type="InterPro" id="IPR029753">
    <property type="entry name" value="D-isomer_DH_CS"/>
</dbReference>
<dbReference type="SUPFAM" id="SSF52283">
    <property type="entry name" value="Formate/glycerate dehydrogenase catalytic domain-like"/>
    <property type="match status" value="1"/>
</dbReference>
<dbReference type="PANTHER" id="PTHR10996">
    <property type="entry name" value="2-HYDROXYACID DEHYDROGENASE-RELATED"/>
    <property type="match status" value="1"/>
</dbReference>
<protein>
    <submittedName>
        <fullName evidence="4">Phosphoglycerate dehydrogenase</fullName>
    </submittedName>
</protein>
<proteinExistence type="predicted"/>
<dbReference type="InterPro" id="IPR050223">
    <property type="entry name" value="D-isomer_2-hydroxyacid_DH"/>
</dbReference>
<dbReference type="Pfam" id="PF02826">
    <property type="entry name" value="2-Hacid_dh_C"/>
    <property type="match status" value="1"/>
</dbReference>
<dbReference type="Gene3D" id="3.40.50.720">
    <property type="entry name" value="NAD(P)-binding Rossmann-like Domain"/>
    <property type="match status" value="2"/>
</dbReference>
<organism evidence="4 5">
    <name type="scientific">Ponticoccus alexandrii</name>
    <dbReference type="NCBI Taxonomy" id="1943633"/>
    <lineage>
        <taxon>Bacteria</taxon>
        <taxon>Pseudomonadati</taxon>
        <taxon>Pseudomonadota</taxon>
        <taxon>Alphaproteobacteria</taxon>
        <taxon>Rhodobacterales</taxon>
        <taxon>Roseobacteraceae</taxon>
        <taxon>Ponticoccus</taxon>
    </lineage>
</organism>
<keyword evidence="4" id="KW-0614">Plasmid</keyword>
<evidence type="ECO:0000256" key="2">
    <source>
        <dbReference type="ARBA" id="ARBA00023027"/>
    </source>
</evidence>